<evidence type="ECO:0000313" key="1">
    <source>
        <dbReference type="EMBL" id="TYB42442.1"/>
    </source>
</evidence>
<dbReference type="RefSeq" id="WP_067887640.1">
    <property type="nucleotide sequence ID" value="NZ_VSFG01000008.1"/>
</dbReference>
<accession>A0A5D0NDK4</accession>
<protein>
    <submittedName>
        <fullName evidence="1">Uncharacterized protein</fullName>
    </submittedName>
</protein>
<reference evidence="1 2" key="1">
    <citation type="submission" date="2019-08" db="EMBL/GenBank/DDBJ databases">
        <title>Actinomadura sp. nov. CYP1-5 isolated from mountain soil.</title>
        <authorList>
            <person name="Songsumanus A."/>
            <person name="Kuncharoen N."/>
            <person name="Kudo T."/>
            <person name="Yuki M."/>
            <person name="Igarashi Y."/>
            <person name="Tanasupawat S."/>
        </authorList>
    </citation>
    <scope>NUCLEOTIDE SEQUENCE [LARGE SCALE GENOMIC DNA]</scope>
    <source>
        <strain evidence="1 2">JCM 14158</strain>
    </source>
</reference>
<proteinExistence type="predicted"/>
<evidence type="ECO:0000313" key="2">
    <source>
        <dbReference type="Proteomes" id="UP000323380"/>
    </source>
</evidence>
<name>A0A5D0NDK4_9ACTN</name>
<dbReference type="Proteomes" id="UP000323380">
    <property type="component" value="Unassembled WGS sequence"/>
</dbReference>
<organism evidence="1 2">
    <name type="scientific">Actinomadura chibensis</name>
    <dbReference type="NCBI Taxonomy" id="392828"/>
    <lineage>
        <taxon>Bacteria</taxon>
        <taxon>Bacillati</taxon>
        <taxon>Actinomycetota</taxon>
        <taxon>Actinomycetes</taxon>
        <taxon>Streptosporangiales</taxon>
        <taxon>Thermomonosporaceae</taxon>
        <taxon>Actinomadura</taxon>
    </lineage>
</organism>
<dbReference type="STRING" id="1220554.GCA_001552135_01778"/>
<dbReference type="AlphaFoldDB" id="A0A5D0NDK4"/>
<sequence length="113" mass="12089">MSSSDKPARELRRLVAELGDLAAAARAAPDGARPASPADLGALLTHAVRLYAACAENPYTPDALAELRLSPTEACVAAAALLHSQSLTPFEFAVWFNDSRVDAANRRDERERT</sequence>
<gene>
    <name evidence="1" type="ORF">FXF69_32055</name>
</gene>
<keyword evidence="2" id="KW-1185">Reference proteome</keyword>
<dbReference type="EMBL" id="VSFG01000008">
    <property type="protein sequence ID" value="TYB42442.1"/>
    <property type="molecule type" value="Genomic_DNA"/>
</dbReference>
<comment type="caution">
    <text evidence="1">The sequence shown here is derived from an EMBL/GenBank/DDBJ whole genome shotgun (WGS) entry which is preliminary data.</text>
</comment>